<evidence type="ECO:0000256" key="5">
    <source>
        <dbReference type="ARBA" id="ARBA00022984"/>
    </source>
</evidence>
<keyword evidence="6" id="KW-0961">Cell wall biogenesis/degradation</keyword>
<evidence type="ECO:0000256" key="9">
    <source>
        <dbReference type="RuleBase" id="RU004016"/>
    </source>
</evidence>
<feature type="transmembrane region" description="Helical" evidence="10">
    <location>
        <begin position="21"/>
        <end position="38"/>
    </location>
</feature>
<dbReference type="InterPro" id="IPR001967">
    <property type="entry name" value="Peptidase_S11_N"/>
</dbReference>
<keyword evidence="10" id="KW-0472">Membrane</keyword>
<sequence>MKKSKILFPQINKFTFIYKNIIIFGLFFLINFVIYHFGNNTIFAKIPQSSAFFTPPPTPIVKNKIAPILSTQNYIIIDLATNNILLGNKINDRIYPASTTKLATALTALNLYPLDEIITTIPYTEGKVMELTEGEKVTVRTLVSALLVYSANDAAFNLANHYETGTEGFVKQMNNLIKKYILNNTNFTNFDGIHNENHYSTIYDLSQLARLALTNPFIVETVKQKEINLSNLSGEIKYSLISTNELLGVVPEVEGLKTGWTPEASGCFIGAININGHKLTTVVAQSTDRFTDTKKLIDWAKENVTWNNK</sequence>
<dbReference type="PRINTS" id="PR00725">
    <property type="entry name" value="DADACBPTASE1"/>
</dbReference>
<name>A0A1J5HP69_9BACT</name>
<dbReference type="PANTHER" id="PTHR21581:SF6">
    <property type="entry name" value="TRAFFICKING PROTEIN PARTICLE COMPLEX SUBUNIT 12"/>
    <property type="match status" value="1"/>
</dbReference>
<evidence type="ECO:0000256" key="4">
    <source>
        <dbReference type="ARBA" id="ARBA00022960"/>
    </source>
</evidence>
<reference evidence="12 13" key="1">
    <citation type="journal article" date="2016" name="Environ. Microbiol.">
        <title>Genomic resolution of a cold subsurface aquifer community provides metabolic insights for novel microbes adapted to high CO concentrations.</title>
        <authorList>
            <person name="Probst A.J."/>
            <person name="Castelle C.J."/>
            <person name="Singh A."/>
            <person name="Brown C.T."/>
            <person name="Anantharaman K."/>
            <person name="Sharon I."/>
            <person name="Hug L.A."/>
            <person name="Burstein D."/>
            <person name="Emerson J.B."/>
            <person name="Thomas B.C."/>
            <person name="Banfield J.F."/>
        </authorList>
    </citation>
    <scope>NUCLEOTIDE SEQUENCE [LARGE SCALE GENOMIC DNA]</scope>
    <source>
        <strain evidence="12">CG2_30_35_20</strain>
    </source>
</reference>
<feature type="binding site" evidence="8">
    <location>
        <position position="257"/>
    </location>
    <ligand>
        <name>substrate</name>
    </ligand>
</feature>
<evidence type="ECO:0000256" key="6">
    <source>
        <dbReference type="ARBA" id="ARBA00023316"/>
    </source>
</evidence>
<dbReference type="GO" id="GO:0009252">
    <property type="term" value="P:peptidoglycan biosynthetic process"/>
    <property type="evidence" value="ECO:0007669"/>
    <property type="project" value="UniProtKB-KW"/>
</dbReference>
<dbReference type="SUPFAM" id="SSF56601">
    <property type="entry name" value="beta-lactamase/transpeptidase-like"/>
    <property type="match status" value="1"/>
</dbReference>
<dbReference type="GO" id="GO:0006508">
    <property type="term" value="P:proteolysis"/>
    <property type="evidence" value="ECO:0007669"/>
    <property type="project" value="InterPro"/>
</dbReference>
<dbReference type="InterPro" id="IPR018044">
    <property type="entry name" value="Peptidase_S11"/>
</dbReference>
<evidence type="ECO:0000313" key="13">
    <source>
        <dbReference type="Proteomes" id="UP000182344"/>
    </source>
</evidence>
<dbReference type="Proteomes" id="UP000182344">
    <property type="component" value="Unassembled WGS sequence"/>
</dbReference>
<protein>
    <recommendedName>
        <fullName evidence="11">Peptidase S11 D-alanyl-D-alanine carboxypeptidase A N-terminal domain-containing protein</fullName>
    </recommendedName>
</protein>
<keyword evidence="5" id="KW-0573">Peptidoglycan synthesis</keyword>
<keyword evidence="10" id="KW-1133">Transmembrane helix</keyword>
<accession>A0A1J5HP69</accession>
<gene>
    <name evidence="12" type="ORF">AUK05_03485</name>
</gene>
<keyword evidence="2" id="KW-0732">Signal</keyword>
<dbReference type="GO" id="GO:0008360">
    <property type="term" value="P:regulation of cell shape"/>
    <property type="evidence" value="ECO:0007669"/>
    <property type="project" value="UniProtKB-KW"/>
</dbReference>
<keyword evidence="4" id="KW-0133">Cell shape</keyword>
<dbReference type="InterPro" id="IPR012338">
    <property type="entry name" value="Beta-lactam/transpept-like"/>
</dbReference>
<evidence type="ECO:0000256" key="1">
    <source>
        <dbReference type="ARBA" id="ARBA00007164"/>
    </source>
</evidence>
<keyword evidence="10" id="KW-0812">Transmembrane</keyword>
<evidence type="ECO:0000256" key="2">
    <source>
        <dbReference type="ARBA" id="ARBA00022729"/>
    </source>
</evidence>
<feature type="active site" description="Proton acceptor" evidence="7">
    <location>
        <position position="101"/>
    </location>
</feature>
<dbReference type="Pfam" id="PF00768">
    <property type="entry name" value="Peptidase_S11"/>
    <property type="match status" value="1"/>
</dbReference>
<evidence type="ECO:0000313" key="12">
    <source>
        <dbReference type="EMBL" id="OIP86524.1"/>
    </source>
</evidence>
<evidence type="ECO:0000259" key="11">
    <source>
        <dbReference type="Pfam" id="PF00768"/>
    </source>
</evidence>
<evidence type="ECO:0000256" key="3">
    <source>
        <dbReference type="ARBA" id="ARBA00022801"/>
    </source>
</evidence>
<evidence type="ECO:0000256" key="10">
    <source>
        <dbReference type="SAM" id="Phobius"/>
    </source>
</evidence>
<dbReference type="PANTHER" id="PTHR21581">
    <property type="entry name" value="D-ALANYL-D-ALANINE CARBOXYPEPTIDASE"/>
    <property type="match status" value="1"/>
</dbReference>
<dbReference type="EMBL" id="MNZO01000050">
    <property type="protein sequence ID" value="OIP86524.1"/>
    <property type="molecule type" value="Genomic_DNA"/>
</dbReference>
<comment type="similarity">
    <text evidence="1 9">Belongs to the peptidase S11 family.</text>
</comment>
<feature type="domain" description="Peptidase S11 D-alanyl-D-alanine carboxypeptidase A N-terminal" evidence="11">
    <location>
        <begin position="66"/>
        <end position="284"/>
    </location>
</feature>
<dbReference type="STRING" id="1805376.AUK05_03485"/>
<dbReference type="Gene3D" id="3.40.710.10">
    <property type="entry name" value="DD-peptidase/beta-lactamase superfamily"/>
    <property type="match status" value="1"/>
</dbReference>
<comment type="caution">
    <text evidence="12">The sequence shown here is derived from an EMBL/GenBank/DDBJ whole genome shotgun (WGS) entry which is preliminary data.</text>
</comment>
<feature type="active site" description="Acyl-ester intermediate" evidence="7">
    <location>
        <position position="98"/>
    </location>
</feature>
<organism evidence="12 13">
    <name type="scientific">Candidatus Shapirobacteria bacterium CG2_30_35_20</name>
    <dbReference type="NCBI Taxonomy" id="1805376"/>
    <lineage>
        <taxon>Bacteria</taxon>
        <taxon>Candidatus Shapironibacteriota</taxon>
    </lineage>
</organism>
<evidence type="ECO:0000256" key="7">
    <source>
        <dbReference type="PIRSR" id="PIRSR618044-1"/>
    </source>
</evidence>
<proteinExistence type="inferred from homology"/>
<dbReference type="GO" id="GO:0009002">
    <property type="term" value="F:serine-type D-Ala-D-Ala carboxypeptidase activity"/>
    <property type="evidence" value="ECO:0007669"/>
    <property type="project" value="InterPro"/>
</dbReference>
<dbReference type="GO" id="GO:0071555">
    <property type="term" value="P:cell wall organization"/>
    <property type="evidence" value="ECO:0007669"/>
    <property type="project" value="UniProtKB-KW"/>
</dbReference>
<evidence type="ECO:0000256" key="8">
    <source>
        <dbReference type="PIRSR" id="PIRSR618044-2"/>
    </source>
</evidence>
<dbReference type="AlphaFoldDB" id="A0A1J5HP69"/>
<keyword evidence="3" id="KW-0378">Hydrolase</keyword>
<feature type="active site" evidence="7">
    <location>
        <position position="150"/>
    </location>
</feature>